<reference evidence="3" key="1">
    <citation type="journal article" date="2019" name="Int. J. Syst. Evol. Microbiol.">
        <title>The Global Catalogue of Microorganisms (GCM) 10K type strain sequencing project: providing services to taxonomists for standard genome sequencing and annotation.</title>
        <authorList>
            <consortium name="The Broad Institute Genomics Platform"/>
            <consortium name="The Broad Institute Genome Sequencing Center for Infectious Disease"/>
            <person name="Wu L."/>
            <person name="Ma J."/>
        </authorList>
    </citation>
    <scope>NUCLEOTIDE SEQUENCE [LARGE SCALE GENOMIC DNA]</scope>
    <source>
        <strain evidence="3">CGMCC 1.3240</strain>
    </source>
</reference>
<dbReference type="PANTHER" id="PTHR46889:SF4">
    <property type="entry name" value="TRANSPOSASE INSO FOR INSERTION SEQUENCE ELEMENT IS911B-RELATED"/>
    <property type="match status" value="1"/>
</dbReference>
<feature type="region of interest" description="Disordered" evidence="1">
    <location>
        <begin position="1"/>
        <end position="21"/>
    </location>
</feature>
<accession>A0ABW0W953</accession>
<dbReference type="SUPFAM" id="SSF53098">
    <property type="entry name" value="Ribonuclease H-like"/>
    <property type="match status" value="1"/>
</dbReference>
<organism evidence="2 3">
    <name type="scientific">Paenibacillus solisilvae</name>
    <dbReference type="NCBI Taxonomy" id="2486751"/>
    <lineage>
        <taxon>Bacteria</taxon>
        <taxon>Bacillati</taxon>
        <taxon>Bacillota</taxon>
        <taxon>Bacilli</taxon>
        <taxon>Bacillales</taxon>
        <taxon>Paenibacillaceae</taxon>
        <taxon>Paenibacillus</taxon>
    </lineage>
</organism>
<dbReference type="RefSeq" id="WP_379191895.1">
    <property type="nucleotide sequence ID" value="NZ_JBHSOW010000119.1"/>
</dbReference>
<protein>
    <recommendedName>
        <fullName evidence="4">Integrase catalytic domain-containing protein</fullName>
    </recommendedName>
</protein>
<evidence type="ECO:0000313" key="2">
    <source>
        <dbReference type="EMBL" id="MFC5653239.1"/>
    </source>
</evidence>
<evidence type="ECO:0000256" key="1">
    <source>
        <dbReference type="SAM" id="MobiDB-lite"/>
    </source>
</evidence>
<keyword evidence="3" id="KW-1185">Reference proteome</keyword>
<evidence type="ECO:0000313" key="3">
    <source>
        <dbReference type="Proteomes" id="UP001596047"/>
    </source>
</evidence>
<dbReference type="InterPro" id="IPR050900">
    <property type="entry name" value="Transposase_IS3/IS150/IS904"/>
</dbReference>
<feature type="compositionally biased region" description="Basic residues" evidence="1">
    <location>
        <begin position="1"/>
        <end position="11"/>
    </location>
</feature>
<dbReference type="Proteomes" id="UP001596047">
    <property type="component" value="Unassembled WGS sequence"/>
</dbReference>
<dbReference type="PANTHER" id="PTHR46889">
    <property type="entry name" value="TRANSPOSASE INSF FOR INSERTION SEQUENCE IS3B-RELATED"/>
    <property type="match status" value="1"/>
</dbReference>
<name>A0ABW0W953_9BACL</name>
<proteinExistence type="predicted"/>
<comment type="caution">
    <text evidence="2">The sequence shown here is derived from an EMBL/GenBank/DDBJ whole genome shotgun (WGS) entry which is preliminary data.</text>
</comment>
<dbReference type="EMBL" id="JBHSOW010000119">
    <property type="protein sequence ID" value="MFC5653239.1"/>
    <property type="molecule type" value="Genomic_DNA"/>
</dbReference>
<gene>
    <name evidence="2" type="ORF">ACFPYJ_29820</name>
</gene>
<sequence length="104" mass="11996">MKSIIRRKSKSKPQGDGSDPHVAENLLKRDFNVEAPNQKWVTDITQLAIEDTWLYVSAIKDLCSKEIAVSCIKNKAFFPRNDKRDPKALLVKEMRFYLFVSVKP</sequence>
<dbReference type="InterPro" id="IPR012337">
    <property type="entry name" value="RNaseH-like_sf"/>
</dbReference>
<evidence type="ECO:0008006" key="4">
    <source>
        <dbReference type="Google" id="ProtNLM"/>
    </source>
</evidence>